<evidence type="ECO:0000313" key="4">
    <source>
        <dbReference type="EMBL" id="CAB4204301.1"/>
    </source>
</evidence>
<reference evidence="1" key="1">
    <citation type="submission" date="2020-04" db="EMBL/GenBank/DDBJ databases">
        <authorList>
            <person name="Chiriac C."/>
            <person name="Salcher M."/>
            <person name="Ghai R."/>
            <person name="Kavagutti S V."/>
        </authorList>
    </citation>
    <scope>NUCLEOTIDE SEQUENCE</scope>
</reference>
<protein>
    <submittedName>
        <fullName evidence="1">Uncharacterized protein</fullName>
    </submittedName>
</protein>
<evidence type="ECO:0000313" key="5">
    <source>
        <dbReference type="EMBL" id="CAB4216086.1"/>
    </source>
</evidence>
<dbReference type="EMBL" id="LR796797">
    <property type="protein sequence ID" value="CAB4166892.1"/>
    <property type="molecule type" value="Genomic_DNA"/>
</dbReference>
<evidence type="ECO:0000313" key="1">
    <source>
        <dbReference type="EMBL" id="CAB4166892.1"/>
    </source>
</evidence>
<evidence type="ECO:0000313" key="3">
    <source>
        <dbReference type="EMBL" id="CAB4179637.1"/>
    </source>
</evidence>
<organism evidence="1">
    <name type="scientific">uncultured Caudovirales phage</name>
    <dbReference type="NCBI Taxonomy" id="2100421"/>
    <lineage>
        <taxon>Viruses</taxon>
        <taxon>Duplodnaviria</taxon>
        <taxon>Heunggongvirae</taxon>
        <taxon>Uroviricota</taxon>
        <taxon>Caudoviricetes</taxon>
        <taxon>Peduoviridae</taxon>
        <taxon>Maltschvirus</taxon>
        <taxon>Maltschvirus maltsch</taxon>
    </lineage>
</organism>
<dbReference type="EMBL" id="LR796982">
    <property type="protein sequence ID" value="CAB4179637.1"/>
    <property type="molecule type" value="Genomic_DNA"/>
</dbReference>
<proteinExistence type="predicted"/>
<dbReference type="EMBL" id="LR797436">
    <property type="protein sequence ID" value="CAB4216086.1"/>
    <property type="molecule type" value="Genomic_DNA"/>
</dbReference>
<evidence type="ECO:0000313" key="2">
    <source>
        <dbReference type="EMBL" id="CAB4173074.1"/>
    </source>
</evidence>
<dbReference type="EMBL" id="LR797339">
    <property type="protein sequence ID" value="CAB4204301.1"/>
    <property type="molecule type" value="Genomic_DNA"/>
</dbReference>
<sequence length="101" mass="10902">MNLRELLFELRQAKAGADAASARGDCPICDHGDHLEACLVPACRCTYANTTEAAQRKLRAAGSDLRDVLIAEVRAHWKRLLVGFVAIEGALQAAAYFGLFG</sequence>
<gene>
    <name evidence="3" type="ORF">UFOVP1023_27</name>
    <name evidence="4" type="ORF">UFOVP1383_50</name>
    <name evidence="5" type="ORF">UFOVP1477_57</name>
    <name evidence="1" type="ORF">UFOVP848_50</name>
    <name evidence="2" type="ORF">UFOVP945_15</name>
</gene>
<accession>A0A6J5P743</accession>
<name>A0A6J5P743_9CAUD</name>
<dbReference type="EMBL" id="LR796892">
    <property type="protein sequence ID" value="CAB4173074.1"/>
    <property type="molecule type" value="Genomic_DNA"/>
</dbReference>